<protein>
    <submittedName>
        <fullName evidence="2">Uncharacterized protein</fullName>
    </submittedName>
</protein>
<reference evidence="2" key="1">
    <citation type="submission" date="2018-05" db="EMBL/GenBank/DDBJ databases">
        <authorList>
            <person name="Lanie J.A."/>
            <person name="Ng W.-L."/>
            <person name="Kazmierczak K.M."/>
            <person name="Andrzejewski T.M."/>
            <person name="Davidsen T.M."/>
            <person name="Wayne K.J."/>
            <person name="Tettelin H."/>
            <person name="Glass J.I."/>
            <person name="Rusch D."/>
            <person name="Podicherti R."/>
            <person name="Tsui H.-C.T."/>
            <person name="Winkler M.E."/>
        </authorList>
    </citation>
    <scope>NUCLEOTIDE SEQUENCE</scope>
</reference>
<evidence type="ECO:0000256" key="1">
    <source>
        <dbReference type="SAM" id="Phobius"/>
    </source>
</evidence>
<sequence length="59" mass="6637">MNAQLAKPKTILNGSLLIALYFIFWIVVTVVLPIISLGLRLYTKERGILKDHTQQEPGT</sequence>
<name>A0A381N720_9ZZZZ</name>
<evidence type="ECO:0000313" key="2">
    <source>
        <dbReference type="EMBL" id="SUZ50411.1"/>
    </source>
</evidence>
<keyword evidence="1" id="KW-0472">Membrane</keyword>
<feature type="transmembrane region" description="Helical" evidence="1">
    <location>
        <begin position="18"/>
        <end position="42"/>
    </location>
</feature>
<dbReference type="EMBL" id="UINC01000168">
    <property type="protein sequence ID" value="SUZ50411.1"/>
    <property type="molecule type" value="Genomic_DNA"/>
</dbReference>
<dbReference type="AlphaFoldDB" id="A0A381N720"/>
<gene>
    <name evidence="2" type="ORF">METZ01_LOCUS3265</name>
</gene>
<accession>A0A381N720</accession>
<proteinExistence type="predicted"/>
<organism evidence="2">
    <name type="scientific">marine metagenome</name>
    <dbReference type="NCBI Taxonomy" id="408172"/>
    <lineage>
        <taxon>unclassified sequences</taxon>
        <taxon>metagenomes</taxon>
        <taxon>ecological metagenomes</taxon>
    </lineage>
</organism>
<keyword evidence="1" id="KW-0812">Transmembrane</keyword>
<keyword evidence="1" id="KW-1133">Transmembrane helix</keyword>